<dbReference type="Proteomes" id="UP000265663">
    <property type="component" value="Unassembled WGS sequence"/>
</dbReference>
<dbReference type="PANTHER" id="PTHR43784:SF2">
    <property type="entry name" value="GDSL-LIKE LIPASE_ACYLHYDROLASE, PUTATIVE (AFU_ORTHOLOGUE AFUA_2G00820)-RELATED"/>
    <property type="match status" value="1"/>
</dbReference>
<accession>A0A3M7M4I4</accession>
<dbReference type="PANTHER" id="PTHR43784">
    <property type="entry name" value="GDSL-LIKE LIPASE/ACYLHYDROLASE, PUTATIVE (AFU_ORTHOLOGUE AFUA_2G00820)-RELATED"/>
    <property type="match status" value="1"/>
</dbReference>
<evidence type="ECO:0000313" key="3">
    <source>
        <dbReference type="Proteomes" id="UP000265663"/>
    </source>
</evidence>
<dbReference type="InterPro" id="IPR036514">
    <property type="entry name" value="SGNH_hydro_sf"/>
</dbReference>
<name>A0A3M7M4I4_9PLEO</name>
<reference evidence="2 3" key="1">
    <citation type="journal article" date="2014" name="PLoS ONE">
        <title>De novo Genome Assembly of the Fungal Plant Pathogen Pyrenophora semeniperda.</title>
        <authorList>
            <person name="Soliai M.M."/>
            <person name="Meyer S.E."/>
            <person name="Udall J.A."/>
            <person name="Elzinga D.E."/>
            <person name="Hermansen R.A."/>
            <person name="Bodily P.M."/>
            <person name="Hart A.A."/>
            <person name="Coleman C.E."/>
        </authorList>
    </citation>
    <scope>NUCLEOTIDE SEQUENCE [LARGE SCALE GENOMIC DNA]</scope>
    <source>
        <strain evidence="2 3">CCB06</strain>
        <tissue evidence="2">Mycelium</tissue>
    </source>
</reference>
<dbReference type="InterPro" id="IPR013830">
    <property type="entry name" value="SGNH_hydro"/>
</dbReference>
<dbReference type="Pfam" id="PF13472">
    <property type="entry name" value="Lipase_GDSL_2"/>
    <property type="match status" value="1"/>
</dbReference>
<dbReference type="AlphaFoldDB" id="A0A3M7M4I4"/>
<protein>
    <submittedName>
        <fullName evidence="2">Lipolytic enzyme</fullName>
    </submittedName>
</protein>
<dbReference type="OrthoDB" id="10071171at2759"/>
<dbReference type="Gene3D" id="3.40.50.1110">
    <property type="entry name" value="SGNH hydrolase"/>
    <property type="match status" value="1"/>
</dbReference>
<feature type="domain" description="SGNH hydrolase-type esterase" evidence="1">
    <location>
        <begin position="13"/>
        <end position="187"/>
    </location>
</feature>
<keyword evidence="3" id="KW-1185">Reference proteome</keyword>
<evidence type="ECO:0000259" key="1">
    <source>
        <dbReference type="Pfam" id="PF13472"/>
    </source>
</evidence>
<proteinExistence type="predicted"/>
<sequence length="199" mass="21291">MITPAGPEWEQHHWSPRKQDDELVRHTNIAINNEAAGGNAVLAGGLGPPLLTRYKRDALLQPGAKYIMIFEGVNDIGPAPNTASAQTRIGDQLIAAYKQIAVDAKKAGLVTIGATITPFGGNAGYAGVEKEKTRVRINQWVLGKGNGTFDFVVDFAGMVATKGQESVLNKMFDSGDGLHPNARGYQAMADGFPLDVFKQ</sequence>
<evidence type="ECO:0000313" key="2">
    <source>
        <dbReference type="EMBL" id="RMZ69386.1"/>
    </source>
</evidence>
<dbReference type="SUPFAM" id="SSF52266">
    <property type="entry name" value="SGNH hydrolase"/>
    <property type="match status" value="1"/>
</dbReference>
<gene>
    <name evidence="2" type="ORF">GMOD_00006178</name>
</gene>
<dbReference type="InterPro" id="IPR053140">
    <property type="entry name" value="GDSL_Rv0518-like"/>
</dbReference>
<dbReference type="EMBL" id="KE747818">
    <property type="protein sequence ID" value="RMZ69386.1"/>
    <property type="molecule type" value="Genomic_DNA"/>
</dbReference>
<organism evidence="2 3">
    <name type="scientific">Pyrenophora seminiperda CCB06</name>
    <dbReference type="NCBI Taxonomy" id="1302712"/>
    <lineage>
        <taxon>Eukaryota</taxon>
        <taxon>Fungi</taxon>
        <taxon>Dikarya</taxon>
        <taxon>Ascomycota</taxon>
        <taxon>Pezizomycotina</taxon>
        <taxon>Dothideomycetes</taxon>
        <taxon>Pleosporomycetidae</taxon>
        <taxon>Pleosporales</taxon>
        <taxon>Pleosporineae</taxon>
        <taxon>Pleosporaceae</taxon>
        <taxon>Pyrenophora</taxon>
    </lineage>
</organism>